<dbReference type="Proteomes" id="UP000012174">
    <property type="component" value="Unassembled WGS sequence"/>
</dbReference>
<dbReference type="STRING" id="1287681.M7SNE5"/>
<proteinExistence type="predicted"/>
<reference evidence="4" key="1">
    <citation type="journal article" date="2013" name="Genome Announc.">
        <title>Draft genome sequence of the grapevine dieback fungus Eutypa lata UCR-EL1.</title>
        <authorList>
            <person name="Blanco-Ulate B."/>
            <person name="Rolshausen P.E."/>
            <person name="Cantu D."/>
        </authorList>
    </citation>
    <scope>NUCLEOTIDE SEQUENCE [LARGE SCALE GENOMIC DNA]</scope>
    <source>
        <strain evidence="4">UCR-EL1</strain>
    </source>
</reference>
<dbReference type="KEGG" id="ela:UCREL1_5060"/>
<dbReference type="HOGENOM" id="CLU_808997_0_0_1"/>
<gene>
    <name evidence="3" type="ORF">UCREL1_5060</name>
</gene>
<dbReference type="AlphaFoldDB" id="M7SNE5"/>
<feature type="domain" description="2EXR" evidence="2">
    <location>
        <begin position="1"/>
        <end position="106"/>
    </location>
</feature>
<sequence>MIWQLALPGSRTFEVGDSFKCSNVVAPCKNSRLSRFLEAPTLASVCRESRQVAMFSGRWRCVGAQRRPSDSGDGGSDSYDVVGRDRDRDRPTWDRWTWFDAKTDVLFVHKWFYSFPPPPPHLYVASSRFFDLRDFCRDVRTICIDRRSLVWQPLPVPHIFAFNLMDRALWPALETYLFCGDVVYLHLPGKVIRTLEIFAAGAKQTALVGIDDLDQLRRLKVLHDTYCRPWANDYLHRGPPLMEKLVQPVLNQQYAGDQLEKLRNIWLHAYYSALPNDAPELGKAAVFKMKSRPNPNDPCFNHEHPWAREALQKMPDYKLVVAFRLCMARHIETKYSSVANFDE</sequence>
<evidence type="ECO:0000313" key="4">
    <source>
        <dbReference type="Proteomes" id="UP000012174"/>
    </source>
</evidence>
<evidence type="ECO:0000313" key="3">
    <source>
        <dbReference type="EMBL" id="EMR67934.1"/>
    </source>
</evidence>
<dbReference type="InterPro" id="IPR045518">
    <property type="entry name" value="2EXR"/>
</dbReference>
<feature type="region of interest" description="Disordered" evidence="1">
    <location>
        <begin position="64"/>
        <end position="89"/>
    </location>
</feature>
<dbReference type="OrthoDB" id="3540486at2759"/>
<keyword evidence="4" id="KW-1185">Reference proteome</keyword>
<evidence type="ECO:0000256" key="1">
    <source>
        <dbReference type="SAM" id="MobiDB-lite"/>
    </source>
</evidence>
<accession>M7SNE5</accession>
<dbReference type="Pfam" id="PF20150">
    <property type="entry name" value="2EXR"/>
    <property type="match status" value="1"/>
</dbReference>
<dbReference type="EMBL" id="KB706327">
    <property type="protein sequence ID" value="EMR67934.1"/>
    <property type="molecule type" value="Genomic_DNA"/>
</dbReference>
<organism evidence="3 4">
    <name type="scientific">Eutypa lata (strain UCR-EL1)</name>
    <name type="common">Grapevine dieback disease fungus</name>
    <name type="synonym">Eutypa armeniacae</name>
    <dbReference type="NCBI Taxonomy" id="1287681"/>
    <lineage>
        <taxon>Eukaryota</taxon>
        <taxon>Fungi</taxon>
        <taxon>Dikarya</taxon>
        <taxon>Ascomycota</taxon>
        <taxon>Pezizomycotina</taxon>
        <taxon>Sordariomycetes</taxon>
        <taxon>Xylariomycetidae</taxon>
        <taxon>Xylariales</taxon>
        <taxon>Diatrypaceae</taxon>
        <taxon>Eutypa</taxon>
    </lineage>
</organism>
<evidence type="ECO:0000259" key="2">
    <source>
        <dbReference type="Pfam" id="PF20150"/>
    </source>
</evidence>
<name>M7SNE5_EUTLA</name>
<protein>
    <recommendedName>
        <fullName evidence="2">2EXR domain-containing protein</fullName>
    </recommendedName>
</protein>